<reference evidence="3 4" key="1">
    <citation type="submission" date="2016-10" db="EMBL/GenBank/DDBJ databases">
        <authorList>
            <person name="de Groot N.N."/>
        </authorList>
    </citation>
    <scope>NUCLEOTIDE SEQUENCE [LARGE SCALE GENOMIC DNA]</scope>
    <source>
        <strain evidence="3 4">DSM 43067</strain>
    </source>
</reference>
<dbReference type="InterPro" id="IPR027417">
    <property type="entry name" value="P-loop_NTPase"/>
</dbReference>
<protein>
    <submittedName>
        <fullName evidence="3">Helicase conserved C-terminal domain-containing protein</fullName>
    </submittedName>
</protein>
<dbReference type="Pfam" id="PF00271">
    <property type="entry name" value="Helicase_C"/>
    <property type="match status" value="1"/>
</dbReference>
<organism evidence="3 4">
    <name type="scientific">Actinomadura madurae</name>
    <dbReference type="NCBI Taxonomy" id="1993"/>
    <lineage>
        <taxon>Bacteria</taxon>
        <taxon>Bacillati</taxon>
        <taxon>Actinomycetota</taxon>
        <taxon>Actinomycetes</taxon>
        <taxon>Streptosporangiales</taxon>
        <taxon>Thermomonosporaceae</taxon>
        <taxon>Actinomadura</taxon>
    </lineage>
</organism>
<feature type="compositionally biased region" description="Acidic residues" evidence="1">
    <location>
        <begin position="1251"/>
        <end position="1261"/>
    </location>
</feature>
<dbReference type="STRING" id="1993.SAMN04489713_1291"/>
<dbReference type="NCBIfam" id="NF038325">
    <property type="entry name" value="DISARM_DrmAS"/>
    <property type="match status" value="1"/>
</dbReference>
<accession>A0A1I5XZE3</accession>
<dbReference type="AlphaFoldDB" id="A0A1I5XZE3"/>
<dbReference type="RefSeq" id="WP_075024793.1">
    <property type="nucleotide sequence ID" value="NZ_FOVH01000029.1"/>
</dbReference>
<dbReference type="Proteomes" id="UP000183413">
    <property type="component" value="Unassembled WGS sequence"/>
</dbReference>
<keyword evidence="3" id="KW-0067">ATP-binding</keyword>
<evidence type="ECO:0000313" key="3">
    <source>
        <dbReference type="EMBL" id="SFQ37305.1"/>
    </source>
</evidence>
<evidence type="ECO:0000313" key="4">
    <source>
        <dbReference type="Proteomes" id="UP000183413"/>
    </source>
</evidence>
<keyword evidence="3" id="KW-0347">Helicase</keyword>
<name>A0A1I5XZE3_9ACTN</name>
<dbReference type="Gene3D" id="3.40.50.300">
    <property type="entry name" value="P-loop containing nucleotide triphosphate hydrolases"/>
    <property type="match status" value="1"/>
</dbReference>
<feature type="domain" description="Helicase C-terminal" evidence="2">
    <location>
        <begin position="948"/>
        <end position="1095"/>
    </location>
</feature>
<dbReference type="InParanoid" id="A0A1I5XZE3"/>
<evidence type="ECO:0000256" key="1">
    <source>
        <dbReference type="SAM" id="MobiDB-lite"/>
    </source>
</evidence>
<dbReference type="PROSITE" id="PS51194">
    <property type="entry name" value="HELICASE_CTER"/>
    <property type="match status" value="1"/>
</dbReference>
<gene>
    <name evidence="3" type="ORF">SAMN04489713_1291</name>
</gene>
<dbReference type="eggNOG" id="COG1061">
    <property type="taxonomic scope" value="Bacteria"/>
</dbReference>
<evidence type="ECO:0000259" key="2">
    <source>
        <dbReference type="PROSITE" id="PS51194"/>
    </source>
</evidence>
<keyword evidence="3" id="KW-0378">Hydrolase</keyword>
<dbReference type="CDD" id="cd18785">
    <property type="entry name" value="SF2_C"/>
    <property type="match status" value="1"/>
</dbReference>
<dbReference type="InterPro" id="IPR001650">
    <property type="entry name" value="Helicase_C-like"/>
</dbReference>
<sequence length="1276" mass="141306">MDEDDGGLFPQPGDVQLSLVKGEGAAVKPPLDVPQEFAEGTSFQVRDELEDLVRRDLLGPWGGPKEAFKPKAMGPRERYLVGMLGPRHSPASAIESADEMPDTEAGVGGDASEGGLPEVVSPQTLGKIWASSMGLSFCVPADVDAVIVKAGWGRYELREQEDEDGKKLRIWSREPVEREEEIRLDGEESFKIMLTGEHEDASGVLLSVNVRRRDARRVVEIALVNQQSEPTSNKDTAWLFQPELTVTALDGAKAVFLPVDDPVDDLQAVGDDAEELHLRLLYRNERRYAAGRNVAVHADVAEGGRVAHRLTTTWLPVHNVPATIAPTGPGTPLEHVELSMDVLAEATPAELHQGLQPLVEGYKTWLGEREDQIPGLPAPLREAAARAVHDARRAANRIEAGVTLLSDETTPRHGEALAAFHFANKAMALQRRHTAIAPLREEGLTYAEALQVIDDRGKAAASWRPFQLAFVLLNLPSLTDPGHDERAADHAALVDLLFFPTGGGKTEAYLGLTAYTFAIRRLQRTLGTAEDSRDGMAGVAVLMRYTLRLLTAQQFQRAAALVCAAETIRRDDPVTWGEERFRIGLWVGAGVSPNWFEDAKDQVIEARDQGHGHRANVLQTLACPWCGEELRAERDLHIDDDRRRILLYCPRGEGDACPFSRRVARNEGLPILTVDEEIYRYAPSLVIATVDKLAQLPWKGYAGILFGRTRGHCDRHGFRHDDLDEKTGCASKHNKKGALPAVTARPVMRLRPPDLIIQDELHLISGALGTTVGLFETAVAELSSWPHGNRRTGPKIVASTATTKRAREQVRGVFGRELAVFPPQVIDVADTFFSRQEPVTPATPGRRYLGICAHGVRIKSAEIRLAEILLLAGQTLFDKYGEPADPYMTMVGYFNATRELAGMRRYLDDDVTTRVRRHGRAKGLSDRIVQRGGMLTIQELTSRISSGDISDVLKHLEHGFDPDVDTSRRRTEIAADMRRFLQEQRDSKAKVAPRHPLTQRFYDRNRAGLQPVDVVLATSMLQVGVDVSRFGLMVMVGQPKNTAEYIQASSRVGRDAARPGLVVTLYNWSRPRDLAHYEDFEHYHSTFYRQVEALSVTPYTRRSLDRGTAGTLVAAIRHAAEGFSRNPDAFDVDRTDPRVQEIIDRMLARAEAVAGTRGREYLEERAQVVLDTWESQKTGGSARLGYQDGTWNKQTIKGLLRPAGNGRWETMTTGMSMRETENEINLLFPGGEGIFHPVYNEPEWSFGPPADPDEDDPEGDELGQSALDTPNAREPR</sequence>
<keyword evidence="4" id="KW-1185">Reference proteome</keyword>
<proteinExistence type="predicted"/>
<dbReference type="EMBL" id="FOVH01000029">
    <property type="protein sequence ID" value="SFQ37305.1"/>
    <property type="molecule type" value="Genomic_DNA"/>
</dbReference>
<dbReference type="SUPFAM" id="SSF52540">
    <property type="entry name" value="P-loop containing nucleoside triphosphate hydrolases"/>
    <property type="match status" value="1"/>
</dbReference>
<feature type="region of interest" description="Disordered" evidence="1">
    <location>
        <begin position="1238"/>
        <end position="1276"/>
    </location>
</feature>
<keyword evidence="3" id="KW-0547">Nucleotide-binding</keyword>
<dbReference type="GO" id="GO:0004386">
    <property type="term" value="F:helicase activity"/>
    <property type="evidence" value="ECO:0007669"/>
    <property type="project" value="UniProtKB-KW"/>
</dbReference>